<sequence>MREGHRARDDNTAVLAECAPAVERRLIDLPGGQVEVFTGGAGPVLLLMTPFNVGAGVFARQYGQLADRYRMITVHHPGVGATTVSGDLTLDGIAALYRAVLDRLGVTGPVHVLGSSFGGLVAQSFALRHPADTASLTLVGSSYKVGNRNGEVNRLSIVAAEDFDRMETHRGIAPGDRAALQELLLRCESMSPQTGLSYLDVFDAQPTLFARLPEITVPTLVLWGRHDTVIPVKAVHLLHGAIPDSRFAELADAGHFPCLTHPEDVHRLLLPFLDDHEPGHPSGEDRA</sequence>
<dbReference type="GO" id="GO:0016787">
    <property type="term" value="F:hydrolase activity"/>
    <property type="evidence" value="ECO:0007669"/>
    <property type="project" value="UniProtKB-KW"/>
</dbReference>
<dbReference type="SUPFAM" id="SSF53474">
    <property type="entry name" value="alpha/beta-Hydrolases"/>
    <property type="match status" value="1"/>
</dbReference>
<dbReference type="InterPro" id="IPR000073">
    <property type="entry name" value="AB_hydrolase_1"/>
</dbReference>
<protein>
    <submittedName>
        <fullName evidence="2">Alpha/beta hydrolase</fullName>
    </submittedName>
</protein>
<reference evidence="2 3" key="1">
    <citation type="submission" date="2020-01" db="EMBL/GenBank/DDBJ databases">
        <title>Insect and environment-associated Actinomycetes.</title>
        <authorList>
            <person name="Currrie C."/>
            <person name="Chevrette M."/>
            <person name="Carlson C."/>
            <person name="Stubbendieck R."/>
            <person name="Wendt-Pienkowski E."/>
        </authorList>
    </citation>
    <scope>NUCLEOTIDE SEQUENCE [LARGE SCALE GENOMIC DNA]</scope>
    <source>
        <strain evidence="2 3">SID7590</strain>
    </source>
</reference>
<keyword evidence="2" id="KW-0378">Hydrolase</keyword>
<dbReference type="GO" id="GO:0016020">
    <property type="term" value="C:membrane"/>
    <property type="evidence" value="ECO:0007669"/>
    <property type="project" value="TreeGrafter"/>
</dbReference>
<dbReference type="Pfam" id="PF12697">
    <property type="entry name" value="Abhydrolase_6"/>
    <property type="match status" value="1"/>
</dbReference>
<dbReference type="AlphaFoldDB" id="A0A7K3RSW9"/>
<feature type="domain" description="AB hydrolase-1" evidence="1">
    <location>
        <begin position="60"/>
        <end position="266"/>
    </location>
</feature>
<name>A0A7K3RSW9_9ACTN</name>
<dbReference type="EMBL" id="JAAGMP010000409">
    <property type="protein sequence ID" value="NEC18264.1"/>
    <property type="molecule type" value="Genomic_DNA"/>
</dbReference>
<accession>A0A7K3RSW9</accession>
<evidence type="ECO:0000259" key="1">
    <source>
        <dbReference type="Pfam" id="PF12697"/>
    </source>
</evidence>
<comment type="caution">
    <text evidence="2">The sequence shown here is derived from an EMBL/GenBank/DDBJ whole genome shotgun (WGS) entry which is preliminary data.</text>
</comment>
<dbReference type="Proteomes" id="UP000469670">
    <property type="component" value="Unassembled WGS sequence"/>
</dbReference>
<dbReference type="InterPro" id="IPR050266">
    <property type="entry name" value="AB_hydrolase_sf"/>
</dbReference>
<dbReference type="PANTHER" id="PTHR43798">
    <property type="entry name" value="MONOACYLGLYCEROL LIPASE"/>
    <property type="match status" value="1"/>
</dbReference>
<gene>
    <name evidence="2" type="ORF">G3I50_08305</name>
</gene>
<organism evidence="2 3">
    <name type="scientific">Streptomyces parvus</name>
    <dbReference type="NCBI Taxonomy" id="66428"/>
    <lineage>
        <taxon>Bacteria</taxon>
        <taxon>Bacillati</taxon>
        <taxon>Actinomycetota</taxon>
        <taxon>Actinomycetes</taxon>
        <taxon>Kitasatosporales</taxon>
        <taxon>Streptomycetaceae</taxon>
        <taxon>Streptomyces</taxon>
    </lineage>
</organism>
<dbReference type="Gene3D" id="3.40.50.1820">
    <property type="entry name" value="alpha/beta hydrolase"/>
    <property type="match status" value="1"/>
</dbReference>
<dbReference type="PANTHER" id="PTHR43798:SF33">
    <property type="entry name" value="HYDROLASE, PUTATIVE (AFU_ORTHOLOGUE AFUA_2G14860)-RELATED"/>
    <property type="match status" value="1"/>
</dbReference>
<dbReference type="PRINTS" id="PR00111">
    <property type="entry name" value="ABHYDROLASE"/>
</dbReference>
<evidence type="ECO:0000313" key="3">
    <source>
        <dbReference type="Proteomes" id="UP000469670"/>
    </source>
</evidence>
<dbReference type="InterPro" id="IPR029058">
    <property type="entry name" value="AB_hydrolase_fold"/>
</dbReference>
<evidence type="ECO:0000313" key="2">
    <source>
        <dbReference type="EMBL" id="NEC18264.1"/>
    </source>
</evidence>
<proteinExistence type="predicted"/>